<name>A0ABY6HND5_9ARCH</name>
<gene>
    <name evidence="1" type="ORF">NEF87_001313</name>
</gene>
<sequence>MVEVLNKHNVGNTTPKSEIILTYKKLKYLRRKGLKWGGEKLTNESIAAWRSLIDEDAEAMQMDYLAGLYFKNDKYEEESVSTPKKSLKNTMCEMKSNSSAMERLQFLRIFGFLPGNKKISSDELNSWENLVELDVEAAQLDKYADQKIREFK</sequence>
<dbReference type="EMBL" id="CP104013">
    <property type="protein sequence ID" value="UYP45028.1"/>
    <property type="molecule type" value="Genomic_DNA"/>
</dbReference>
<dbReference type="Proteomes" id="UP001208689">
    <property type="component" value="Chromosome"/>
</dbReference>
<proteinExistence type="predicted"/>
<reference evidence="1" key="1">
    <citation type="submission" date="2022-09" db="EMBL/GenBank/DDBJ databases">
        <title>Actin cytoskeleton and complex cell architecture in an #Asgard archaeon.</title>
        <authorList>
            <person name="Ponce Toledo R.I."/>
            <person name="Schleper C."/>
            <person name="Rodrigues Oliveira T."/>
            <person name="Wollweber F."/>
            <person name="Xu J."/>
            <person name="Rittmann S."/>
            <person name="Klingl A."/>
            <person name="Pilhofer M."/>
        </authorList>
    </citation>
    <scope>NUCLEOTIDE SEQUENCE</scope>
    <source>
        <strain evidence="1">B-35</strain>
    </source>
</reference>
<keyword evidence="2" id="KW-1185">Reference proteome</keyword>
<evidence type="ECO:0000313" key="1">
    <source>
        <dbReference type="EMBL" id="UYP45028.1"/>
    </source>
</evidence>
<protein>
    <submittedName>
        <fullName evidence="1">Uncharacterized protein</fullName>
    </submittedName>
</protein>
<organism evidence="1 2">
    <name type="scientific">Candidatus Lokiarchaeum ossiferum</name>
    <dbReference type="NCBI Taxonomy" id="2951803"/>
    <lineage>
        <taxon>Archaea</taxon>
        <taxon>Promethearchaeati</taxon>
        <taxon>Promethearchaeota</taxon>
        <taxon>Promethearchaeia</taxon>
        <taxon>Promethearchaeales</taxon>
        <taxon>Promethearchaeaceae</taxon>
        <taxon>Candidatus Lokiarchaeum</taxon>
    </lineage>
</organism>
<accession>A0ABY6HND5</accession>
<evidence type="ECO:0000313" key="2">
    <source>
        <dbReference type="Proteomes" id="UP001208689"/>
    </source>
</evidence>